<evidence type="ECO:0000313" key="3">
    <source>
        <dbReference type="Proteomes" id="UP000235828"/>
    </source>
</evidence>
<keyword evidence="3" id="KW-1185">Reference proteome</keyword>
<dbReference type="CDD" id="cd00093">
    <property type="entry name" value="HTH_XRE"/>
    <property type="match status" value="1"/>
</dbReference>
<reference evidence="2 3" key="1">
    <citation type="submission" date="2017-10" db="EMBL/GenBank/DDBJ databases">
        <authorList>
            <person name="Banno H."/>
            <person name="Chua N.-H."/>
        </authorList>
    </citation>
    <scope>NUCLEOTIDE SEQUENCE [LARGE SCALE GENOMIC DNA]</scope>
    <source>
        <strain evidence="2">Vibrio tapetis CECT4600</strain>
    </source>
</reference>
<evidence type="ECO:0000259" key="1">
    <source>
        <dbReference type="PROSITE" id="PS50943"/>
    </source>
</evidence>
<dbReference type="Gene3D" id="1.10.260.40">
    <property type="entry name" value="lambda repressor-like DNA-binding domains"/>
    <property type="match status" value="1"/>
</dbReference>
<organism evidence="2 3">
    <name type="scientific">Vibrio tapetis subsp. tapetis</name>
    <dbReference type="NCBI Taxonomy" id="1671868"/>
    <lineage>
        <taxon>Bacteria</taxon>
        <taxon>Pseudomonadati</taxon>
        <taxon>Pseudomonadota</taxon>
        <taxon>Gammaproteobacteria</taxon>
        <taxon>Vibrionales</taxon>
        <taxon>Vibrionaceae</taxon>
        <taxon>Vibrio</taxon>
    </lineage>
</organism>
<dbReference type="KEGG" id="vta:A1951"/>
<feature type="domain" description="HTH cro/C1-type" evidence="1">
    <location>
        <begin position="11"/>
        <end position="69"/>
    </location>
</feature>
<dbReference type="Proteomes" id="UP000235828">
    <property type="component" value="Chromosome A"/>
</dbReference>
<name>A0A2N8ZDG6_9VIBR</name>
<dbReference type="Pfam" id="PF01381">
    <property type="entry name" value="HTH_3"/>
    <property type="match status" value="1"/>
</dbReference>
<dbReference type="OrthoDB" id="6006530at2"/>
<dbReference type="SUPFAM" id="SSF47413">
    <property type="entry name" value="lambda repressor-like DNA-binding domains"/>
    <property type="match status" value="1"/>
</dbReference>
<proteinExistence type="predicted"/>
<protein>
    <submittedName>
        <fullName evidence="2">Putative transcriptional regulator</fullName>
    </submittedName>
</protein>
<gene>
    <name evidence="2" type="ORF">VTAP4600_A1951</name>
</gene>
<sequence length="101" mass="11225">MQKNNPIPERLKAARKKACITQKDLGVKIGMEQSSASGRMNHYEKGRHVPDIGTLERMADELNVPLNYFFCKSDLSAELACAIDKMSDEEKAALLKSLASK</sequence>
<dbReference type="PROSITE" id="PS50943">
    <property type="entry name" value="HTH_CROC1"/>
    <property type="match status" value="1"/>
</dbReference>
<dbReference type="SMART" id="SM00530">
    <property type="entry name" value="HTH_XRE"/>
    <property type="match status" value="1"/>
</dbReference>
<dbReference type="AlphaFoldDB" id="A0A2N8ZDG6"/>
<dbReference type="InterPro" id="IPR001387">
    <property type="entry name" value="Cro/C1-type_HTH"/>
</dbReference>
<dbReference type="EMBL" id="LT960611">
    <property type="protein sequence ID" value="SON49930.1"/>
    <property type="molecule type" value="Genomic_DNA"/>
</dbReference>
<evidence type="ECO:0000313" key="2">
    <source>
        <dbReference type="EMBL" id="SON49930.1"/>
    </source>
</evidence>
<accession>A0A2N8ZDG6</accession>
<dbReference type="RefSeq" id="WP_102522511.1">
    <property type="nucleotide sequence ID" value="NZ_LT960611.1"/>
</dbReference>
<dbReference type="GO" id="GO:0003677">
    <property type="term" value="F:DNA binding"/>
    <property type="evidence" value="ECO:0007669"/>
    <property type="project" value="InterPro"/>
</dbReference>
<dbReference type="InterPro" id="IPR010982">
    <property type="entry name" value="Lambda_DNA-bd_dom_sf"/>
</dbReference>